<feature type="compositionally biased region" description="Basic and acidic residues" evidence="1">
    <location>
        <begin position="25"/>
        <end position="36"/>
    </location>
</feature>
<dbReference type="EMBL" id="DF848815">
    <property type="protein sequence ID" value="GAT54944.1"/>
    <property type="molecule type" value="Genomic_DNA"/>
</dbReference>
<evidence type="ECO:0000313" key="3">
    <source>
        <dbReference type="Proteomes" id="UP000815677"/>
    </source>
</evidence>
<feature type="region of interest" description="Disordered" evidence="1">
    <location>
        <begin position="198"/>
        <end position="222"/>
    </location>
</feature>
<organism evidence="2 3">
    <name type="scientific">Mycena chlorophos</name>
    <name type="common">Agaric fungus</name>
    <name type="synonym">Agaricus chlorophos</name>
    <dbReference type="NCBI Taxonomy" id="658473"/>
    <lineage>
        <taxon>Eukaryota</taxon>
        <taxon>Fungi</taxon>
        <taxon>Dikarya</taxon>
        <taxon>Basidiomycota</taxon>
        <taxon>Agaricomycotina</taxon>
        <taxon>Agaricomycetes</taxon>
        <taxon>Agaricomycetidae</taxon>
        <taxon>Agaricales</taxon>
        <taxon>Marasmiineae</taxon>
        <taxon>Mycenaceae</taxon>
        <taxon>Mycena</taxon>
    </lineage>
</organism>
<proteinExistence type="predicted"/>
<sequence length="534" mass="59057">MRTADASTEARPMNWPTAFGLAGGPKEDTSWREGRMGRSSRGLGLAEPVAVSVSVSSACPATDTTRRQLIARSLNDARAACRDSPTTSTVLVQSACRPRITHSCRAQPAVCTTTTSKPRSEQPSAGPLDQSDTVCTVTGHLGLPRRRRFRRPRPSLSLHIPCCVAVVAVVVEERIFDKHLLQDLAGRALRAPRRVPEADHRRRSINTDEVSPDLGEHAGVRRPRRRVDLDVAVDAQAPEAYREAPPQEFVEGRPCPHVTSNCGLRWSTRASRWTRPRRFCFMPSSRWPRSRRRRRSRRRSPSRTSQAANTRGPFRRRLPLPNDPRRGAARMPIDDDVKLLREAGCWVRGCGLERRGNARFYPWTLGTTPTTPTPSPWPETNDCEDVQHHQYHDFELAIGVDPVRNPPKLLLVIPYVPDTPAHMLLYSLDDVKGFGARLVPRFTAREVRAGDADAGDGGPGAAGSGCAALGGDGIIGYADERRPNRVSIRTSRLRRSRTADAVECALCRARPTKEPPTTKTGTPYGGAYRPCLSR</sequence>
<keyword evidence="3" id="KW-1185">Reference proteome</keyword>
<gene>
    <name evidence="2" type="ORF">MCHLO_11762</name>
</gene>
<reference evidence="2" key="1">
    <citation type="submission" date="2014-09" db="EMBL/GenBank/DDBJ databases">
        <title>Genome sequence of the luminous mushroom Mycena chlorophos for searching fungal bioluminescence genes.</title>
        <authorList>
            <person name="Tanaka Y."/>
            <person name="Kasuga D."/>
            <person name="Oba Y."/>
            <person name="Hase S."/>
            <person name="Sato K."/>
            <person name="Oba Y."/>
            <person name="Sakakibara Y."/>
        </authorList>
    </citation>
    <scope>NUCLEOTIDE SEQUENCE</scope>
</reference>
<feature type="compositionally biased region" description="Polar residues" evidence="1">
    <location>
        <begin position="111"/>
        <end position="123"/>
    </location>
</feature>
<evidence type="ECO:0000313" key="2">
    <source>
        <dbReference type="EMBL" id="GAT54944.1"/>
    </source>
</evidence>
<feature type="region of interest" description="Disordered" evidence="1">
    <location>
        <begin position="290"/>
        <end position="329"/>
    </location>
</feature>
<feature type="compositionally biased region" description="Basic residues" evidence="1">
    <location>
        <begin position="290"/>
        <end position="301"/>
    </location>
</feature>
<name>A0ABQ0LV41_MYCCL</name>
<accession>A0ABQ0LV41</accession>
<evidence type="ECO:0000256" key="1">
    <source>
        <dbReference type="SAM" id="MobiDB-lite"/>
    </source>
</evidence>
<protein>
    <submittedName>
        <fullName evidence="2">Uncharacterized protein</fullName>
    </submittedName>
</protein>
<feature type="region of interest" description="Disordered" evidence="1">
    <location>
        <begin position="513"/>
        <end position="534"/>
    </location>
</feature>
<feature type="region of interest" description="Disordered" evidence="1">
    <location>
        <begin position="1"/>
        <end position="41"/>
    </location>
</feature>
<dbReference type="Proteomes" id="UP000815677">
    <property type="component" value="Unassembled WGS sequence"/>
</dbReference>
<feature type="region of interest" description="Disordered" evidence="1">
    <location>
        <begin position="111"/>
        <end position="133"/>
    </location>
</feature>